<protein>
    <submittedName>
        <fullName evidence="7">Amino acid adenylation domain-containing protein</fullName>
    </submittedName>
</protein>
<evidence type="ECO:0000256" key="3">
    <source>
        <dbReference type="ARBA" id="ARBA00022450"/>
    </source>
</evidence>
<dbReference type="Gene3D" id="1.10.1200.10">
    <property type="entry name" value="ACP-like"/>
    <property type="match status" value="2"/>
</dbReference>
<organism evidence="7 8">
    <name type="scientific">Eubacterium ruminantium</name>
    <dbReference type="NCBI Taxonomy" id="42322"/>
    <lineage>
        <taxon>Bacteria</taxon>
        <taxon>Bacillati</taxon>
        <taxon>Bacillota</taxon>
        <taxon>Clostridia</taxon>
        <taxon>Eubacteriales</taxon>
        <taxon>Eubacteriaceae</taxon>
        <taxon>Eubacterium</taxon>
    </lineage>
</organism>
<dbReference type="GO" id="GO:0044550">
    <property type="term" value="P:secondary metabolite biosynthetic process"/>
    <property type="evidence" value="ECO:0007669"/>
    <property type="project" value="TreeGrafter"/>
</dbReference>
<dbReference type="InterPro" id="IPR036736">
    <property type="entry name" value="ACP-like_sf"/>
</dbReference>
<dbReference type="InterPro" id="IPR001242">
    <property type="entry name" value="Condensation_dom"/>
</dbReference>
<dbReference type="Gene3D" id="3.30.300.30">
    <property type="match status" value="2"/>
</dbReference>
<accession>A0A1T4KA75</accession>
<dbReference type="PRINTS" id="PR00154">
    <property type="entry name" value="AMPBINDING"/>
</dbReference>
<dbReference type="NCBIfam" id="NF003417">
    <property type="entry name" value="PRK04813.1"/>
    <property type="match status" value="3"/>
</dbReference>
<dbReference type="Gene3D" id="2.30.38.10">
    <property type="entry name" value="Luciferase, Domain 3"/>
    <property type="match status" value="1"/>
</dbReference>
<evidence type="ECO:0000256" key="2">
    <source>
        <dbReference type="ARBA" id="ARBA00006432"/>
    </source>
</evidence>
<evidence type="ECO:0000259" key="6">
    <source>
        <dbReference type="PROSITE" id="PS50075"/>
    </source>
</evidence>
<feature type="domain" description="Carrier" evidence="6">
    <location>
        <begin position="1397"/>
        <end position="1471"/>
    </location>
</feature>
<dbReference type="NCBIfam" id="TIGR01733">
    <property type="entry name" value="AA-adenyl-dom"/>
    <property type="match status" value="1"/>
</dbReference>
<dbReference type="Pfam" id="PF00501">
    <property type="entry name" value="AMP-binding"/>
    <property type="match status" value="2"/>
</dbReference>
<evidence type="ECO:0000313" key="8">
    <source>
        <dbReference type="Proteomes" id="UP000189857"/>
    </source>
</evidence>
<dbReference type="SUPFAM" id="SSF47336">
    <property type="entry name" value="ACP-like"/>
    <property type="match status" value="2"/>
</dbReference>
<dbReference type="EMBL" id="FUXA01000003">
    <property type="protein sequence ID" value="SJZ39309.1"/>
    <property type="molecule type" value="Genomic_DNA"/>
</dbReference>
<dbReference type="Pfam" id="PF00550">
    <property type="entry name" value="PP-binding"/>
    <property type="match status" value="2"/>
</dbReference>
<dbReference type="GO" id="GO:0043041">
    <property type="term" value="P:amino acid activation for nonribosomal peptide biosynthetic process"/>
    <property type="evidence" value="ECO:0007669"/>
    <property type="project" value="TreeGrafter"/>
</dbReference>
<sequence length="1471" mass="165897">LALGGTSVIIDNDTVLDVERFIDVIKTEKVNMLEIVPSYAAMMLDYMKMNGVRLTELQNVLVTGEAVKKDIIEKWFSLQDTRVINAYGPAEASDDVVQYVMTKVPEEASIPIGKPLNNNSIYIVDKHMQLCPIGVEGEICVAGIGVGRGYVNQPEKTEKAFMINPFNTDTEERLYKTGDMGKWLPDGRIAFGGREDFQVKIRGFRIELEEIENQLIAIDGISEAVVAPVEGQLLAAYYTVNDSQGVGQNDSQNDRQGVGQSVGQITAQNNSQNDNRDAGQDDSQNSASKTLDTEMIRAVLKDKLPEYMVPSFYVEMESLPLSANGKVDRKKLPKVDISEINIYVAPENETEEELCHLFEEILKLPKIGTEDDFFMNGGHSLRATNLINKIEYKFGVRLMLKDVFENPTVKKIAGMINDALAGKNSSSDKGSDGGYEEISRIEPCEVMDYYPLSAAQRRMFILNQLAKNSINYNIPFMYRIEGDIDPVKAEEALRTIVKRHASLRTGFEMLGSETVQKIKDDLVFEMHYEDSEDTEEAIKDLVRRFVRPFKLSVAPLFRAKLAKLKEKTYFLMLDIHHIICDGISNEIIIDEFLKLYRGESLSDVPVQYIDYACWEAKEKDKAWYKKQEKYWLDRFEEEVPKLSIPSTYTRPLMQSFEGRSIDFEISGSLYEKISDAVKKNQVTLQMLLMAVYDILLAKYSVSDDIVVGSPVSGRSREELSGVVGMFVNMLAIRNNPSGDKSFTQFLKEVKNNSIDAYENQDYPFDELVEKLSLAKDISRNPIFDTVLNVINIDEVSGKFGDLQVDSYILGEVTSKFDMTWTFAENDGKLMLEIEYCNKIFSEEDIEKYYQSYVNILEKVLSEPEIKISDISVMSKEEEKLVTEGFNDNKVDYPNDILLHELFEEQVSKNPLQKAVIYEDSYITYDEMNKKANSLANMLRDKGVGPDTIVAVMLERSLEMAISLMAVLKSGGAYLPVDPSYPDDRKEYLLEDSKAEVIITDSSFAGAYTEGRKCILIDKDDIDRFDNSNPARINDSSDLAYIIYTSGSTGKPKGVMIEHRNIVNTLLWRREDYGFDKNSVAMQFFSFAFDGFVSSFFTPLVSGSTTFILSDVHTRDAVYLAKKIIEEKVTHMFLVPVLYKGILATGLLSQDKVKLKTVTLGGDRLDSELAEMTASYLPEVEIANEYGPTENSVNSTCLRDVIHKDVITIGKPISNCSAYIVDKNMKPVPVGVKGEICVAGRGVARGYLGREELTKEKFITWDYNGERIYKTGDMGSWTENGEIAFLGRMDNQVKIRGYRIETGEVEEAMLRIPEINESVVIVKEFEGGRKELHGFYVSDEAMNENELRARLGSIIPKYMVPSRLIHFAEMPVTPNGKLDRKALEAYVPPKEEKIETDPPKNEEEAVIAKLFSTILHIDGIGRHDDFFDLGGDSLGMIVLQSKLLERNIKLSIATLYENRTVEQIGKCIRGGA</sequence>
<comment type="cofactor">
    <cofactor evidence="1">
        <name>pantetheine 4'-phosphate</name>
        <dbReference type="ChEBI" id="CHEBI:47942"/>
    </cofactor>
</comment>
<dbReference type="FunFam" id="3.40.50.980:FF:000001">
    <property type="entry name" value="Non-ribosomal peptide synthetase"/>
    <property type="match status" value="1"/>
</dbReference>
<dbReference type="InterPro" id="IPR000873">
    <property type="entry name" value="AMP-dep_synth/lig_dom"/>
</dbReference>
<evidence type="ECO:0000313" key="7">
    <source>
        <dbReference type="EMBL" id="SJZ39309.1"/>
    </source>
</evidence>
<dbReference type="GO" id="GO:0005737">
    <property type="term" value="C:cytoplasm"/>
    <property type="evidence" value="ECO:0007669"/>
    <property type="project" value="TreeGrafter"/>
</dbReference>
<dbReference type="InterPro" id="IPR009081">
    <property type="entry name" value="PP-bd_ACP"/>
</dbReference>
<keyword evidence="8" id="KW-1185">Reference proteome</keyword>
<comment type="similarity">
    <text evidence="2">Belongs to the ATP-dependent AMP-binding enzyme family.</text>
</comment>
<dbReference type="PROSITE" id="PS50075">
    <property type="entry name" value="CARRIER"/>
    <property type="match status" value="2"/>
</dbReference>
<reference evidence="7 8" key="1">
    <citation type="submission" date="2017-02" db="EMBL/GenBank/DDBJ databases">
        <authorList>
            <person name="Peterson S.W."/>
        </authorList>
    </citation>
    <scope>NUCLEOTIDE SEQUENCE [LARGE SCALE GENOMIC DNA]</scope>
    <source>
        <strain evidence="7 8">ATCC 17233</strain>
    </source>
</reference>
<dbReference type="Gene3D" id="3.40.50.980">
    <property type="match status" value="1"/>
</dbReference>
<dbReference type="FunFam" id="1.10.1200.10:FF:000005">
    <property type="entry name" value="Nonribosomal peptide synthetase 1"/>
    <property type="match status" value="1"/>
</dbReference>
<dbReference type="CDD" id="cd19531">
    <property type="entry name" value="LCL_NRPS-like"/>
    <property type="match status" value="1"/>
</dbReference>
<dbReference type="FunFam" id="3.40.50.12780:FF:000012">
    <property type="entry name" value="Non-ribosomal peptide synthetase"/>
    <property type="match status" value="1"/>
</dbReference>
<dbReference type="GO" id="GO:0008610">
    <property type="term" value="P:lipid biosynthetic process"/>
    <property type="evidence" value="ECO:0007669"/>
    <property type="project" value="UniProtKB-ARBA"/>
</dbReference>
<feature type="compositionally biased region" description="Polar residues" evidence="5">
    <location>
        <begin position="281"/>
        <end position="290"/>
    </location>
</feature>
<dbReference type="SUPFAM" id="SSF52777">
    <property type="entry name" value="CoA-dependent acyltransferases"/>
    <property type="match status" value="2"/>
</dbReference>
<dbReference type="InterPro" id="IPR025110">
    <property type="entry name" value="AMP-bd_C"/>
</dbReference>
<evidence type="ECO:0000256" key="5">
    <source>
        <dbReference type="SAM" id="MobiDB-lite"/>
    </source>
</evidence>
<dbReference type="Pfam" id="PF13193">
    <property type="entry name" value="AMP-binding_C"/>
    <property type="match status" value="1"/>
</dbReference>
<evidence type="ECO:0000256" key="1">
    <source>
        <dbReference type="ARBA" id="ARBA00001957"/>
    </source>
</evidence>
<dbReference type="InterPro" id="IPR023213">
    <property type="entry name" value="CAT-like_dom_sf"/>
</dbReference>
<keyword evidence="4" id="KW-0597">Phosphoprotein</keyword>
<proteinExistence type="inferred from homology"/>
<dbReference type="Gene3D" id="3.40.50.12780">
    <property type="entry name" value="N-terminal domain of ligase-like"/>
    <property type="match status" value="1"/>
</dbReference>
<dbReference type="Proteomes" id="UP000189857">
    <property type="component" value="Unassembled WGS sequence"/>
</dbReference>
<dbReference type="PANTHER" id="PTHR45527">
    <property type="entry name" value="NONRIBOSOMAL PEPTIDE SYNTHETASE"/>
    <property type="match status" value="1"/>
</dbReference>
<dbReference type="Gene3D" id="3.30.559.10">
    <property type="entry name" value="Chloramphenicol acetyltransferase-like domain"/>
    <property type="match status" value="1"/>
</dbReference>
<dbReference type="SUPFAM" id="SSF56801">
    <property type="entry name" value="Acetyl-CoA synthetase-like"/>
    <property type="match status" value="2"/>
</dbReference>
<dbReference type="PANTHER" id="PTHR45527:SF1">
    <property type="entry name" value="FATTY ACID SYNTHASE"/>
    <property type="match status" value="1"/>
</dbReference>
<dbReference type="InterPro" id="IPR045851">
    <property type="entry name" value="AMP-bd_C_sf"/>
</dbReference>
<gene>
    <name evidence="7" type="ORF">SAMN02745110_00295</name>
</gene>
<dbReference type="InterPro" id="IPR020459">
    <property type="entry name" value="AMP-binding"/>
</dbReference>
<keyword evidence="3" id="KW-0596">Phosphopantetheine</keyword>
<dbReference type="FunFam" id="3.30.300.30:FF:000015">
    <property type="entry name" value="Nonribosomal peptide synthase SidD"/>
    <property type="match status" value="1"/>
</dbReference>
<feature type="domain" description="Carrier" evidence="6">
    <location>
        <begin position="345"/>
        <end position="420"/>
    </location>
</feature>
<dbReference type="Pfam" id="PF00668">
    <property type="entry name" value="Condensation"/>
    <property type="match status" value="1"/>
</dbReference>
<evidence type="ECO:0000256" key="4">
    <source>
        <dbReference type="ARBA" id="ARBA00022553"/>
    </source>
</evidence>
<dbReference type="Gene3D" id="3.30.559.30">
    <property type="entry name" value="Nonribosomal peptide synthetase, condensation domain"/>
    <property type="match status" value="1"/>
</dbReference>
<dbReference type="CDD" id="cd05930">
    <property type="entry name" value="A_NRPS"/>
    <property type="match status" value="1"/>
</dbReference>
<dbReference type="InterPro" id="IPR042099">
    <property type="entry name" value="ANL_N_sf"/>
</dbReference>
<feature type="non-terminal residue" evidence="7">
    <location>
        <position position="1"/>
    </location>
</feature>
<dbReference type="InterPro" id="IPR010071">
    <property type="entry name" value="AA_adenyl_dom"/>
</dbReference>
<dbReference type="InterPro" id="IPR020845">
    <property type="entry name" value="AMP-binding_CS"/>
</dbReference>
<dbReference type="PROSITE" id="PS00455">
    <property type="entry name" value="AMP_BINDING"/>
    <property type="match status" value="1"/>
</dbReference>
<name>A0A1T4KA75_9FIRM</name>
<dbReference type="GO" id="GO:0003824">
    <property type="term" value="F:catalytic activity"/>
    <property type="evidence" value="ECO:0007669"/>
    <property type="project" value="InterPro"/>
</dbReference>
<dbReference type="GO" id="GO:0031177">
    <property type="term" value="F:phosphopantetheine binding"/>
    <property type="evidence" value="ECO:0007669"/>
    <property type="project" value="TreeGrafter"/>
</dbReference>
<feature type="region of interest" description="Disordered" evidence="5">
    <location>
        <begin position="268"/>
        <end position="290"/>
    </location>
</feature>